<dbReference type="AlphaFoldDB" id="W2NFJ8"/>
<dbReference type="EMBL" id="KI692861">
    <property type="protein sequence ID" value="ETM46479.1"/>
    <property type="molecule type" value="Genomic_DNA"/>
</dbReference>
<organism evidence="2">
    <name type="scientific">Phytophthora nicotianae</name>
    <name type="common">Potato buckeye rot agent</name>
    <name type="synonym">Phytophthora parasitica</name>
    <dbReference type="NCBI Taxonomy" id="4792"/>
    <lineage>
        <taxon>Eukaryota</taxon>
        <taxon>Sar</taxon>
        <taxon>Stramenopiles</taxon>
        <taxon>Oomycota</taxon>
        <taxon>Peronosporomycetes</taxon>
        <taxon>Peronosporales</taxon>
        <taxon>Peronosporaceae</taxon>
        <taxon>Phytophthora</taxon>
    </lineage>
</organism>
<proteinExistence type="predicted"/>
<protein>
    <submittedName>
        <fullName evidence="2">Uncharacterized protein</fullName>
    </submittedName>
</protein>
<gene>
    <name evidence="2" type="ORF">L914_08630</name>
</gene>
<name>W2NFJ8_PHYNI</name>
<reference evidence="2" key="1">
    <citation type="submission" date="2013-11" db="EMBL/GenBank/DDBJ databases">
        <title>The Genome Sequence of Phytophthora parasitica IAC_01/95.</title>
        <authorList>
            <consortium name="The Broad Institute Genomics Platform"/>
            <person name="Russ C."/>
            <person name="Tyler B."/>
            <person name="Panabieres F."/>
            <person name="Shan W."/>
            <person name="Tripathy S."/>
            <person name="Grunwald N."/>
            <person name="Machado M."/>
            <person name="Johnson C.S."/>
            <person name="Arredondo F."/>
            <person name="Hong C."/>
            <person name="Coffey M."/>
            <person name="Young S.K."/>
            <person name="Zeng Q."/>
            <person name="Gargeya S."/>
            <person name="Fitzgerald M."/>
            <person name="Abouelleil A."/>
            <person name="Alvarado L."/>
            <person name="Chapman S.B."/>
            <person name="Gainer-Dewar J."/>
            <person name="Goldberg J."/>
            <person name="Griggs A."/>
            <person name="Gujja S."/>
            <person name="Hansen M."/>
            <person name="Howarth C."/>
            <person name="Imamovic A."/>
            <person name="Ireland A."/>
            <person name="Larimer J."/>
            <person name="McCowan C."/>
            <person name="Murphy C."/>
            <person name="Pearson M."/>
            <person name="Poon T.W."/>
            <person name="Priest M."/>
            <person name="Roberts A."/>
            <person name="Saif S."/>
            <person name="Shea T."/>
            <person name="Sykes S."/>
            <person name="Wortman J."/>
            <person name="Nusbaum C."/>
            <person name="Birren B."/>
        </authorList>
    </citation>
    <scope>NUCLEOTIDE SEQUENCE [LARGE SCALE GENOMIC DNA]</scope>
    <source>
        <strain evidence="2">IAC_01/95</strain>
    </source>
</reference>
<feature type="region of interest" description="Disordered" evidence="1">
    <location>
        <begin position="132"/>
        <end position="158"/>
    </location>
</feature>
<feature type="compositionally biased region" description="Polar residues" evidence="1">
    <location>
        <begin position="65"/>
        <end position="81"/>
    </location>
</feature>
<accession>W2NFJ8</accession>
<evidence type="ECO:0000313" key="2">
    <source>
        <dbReference type="EMBL" id="ETM46479.1"/>
    </source>
</evidence>
<evidence type="ECO:0000256" key="1">
    <source>
        <dbReference type="SAM" id="MobiDB-lite"/>
    </source>
</evidence>
<sequence>MSVRRYRARRPASPRVGSQTITVYPKPAEFSNATKLLKVSLKPRHYRSRKVVSQEATARPLIPTPRSSSCAATVQVNTTSKAKVAERVHHQEHSVRGKDTHLEGTQDQPRICRCKQAKMYHQYTQAKSMPKMMTPRLCPKNTEQHRTTQKNTDEDRRR</sequence>
<feature type="region of interest" description="Disordered" evidence="1">
    <location>
        <begin position="53"/>
        <end position="104"/>
    </location>
</feature>
<feature type="compositionally biased region" description="Basic and acidic residues" evidence="1">
    <location>
        <begin position="83"/>
        <end position="104"/>
    </location>
</feature>
<feature type="compositionally biased region" description="Basic and acidic residues" evidence="1">
    <location>
        <begin position="142"/>
        <end position="158"/>
    </location>
</feature>
<dbReference type="VEuPathDB" id="FungiDB:PPTG_22935"/>
<dbReference type="Proteomes" id="UP000054532">
    <property type="component" value="Unassembled WGS sequence"/>
</dbReference>